<dbReference type="GO" id="GO:0003723">
    <property type="term" value="F:RNA binding"/>
    <property type="evidence" value="ECO:0007669"/>
    <property type="project" value="TreeGrafter"/>
</dbReference>
<dbReference type="InterPro" id="IPR036322">
    <property type="entry name" value="WD40_repeat_dom_sf"/>
</dbReference>
<proteinExistence type="predicted"/>
<evidence type="ECO:0000313" key="2">
    <source>
        <dbReference type="Proteomes" id="UP000053660"/>
    </source>
</evidence>
<dbReference type="Gene3D" id="2.130.10.10">
    <property type="entry name" value="YVTN repeat-like/Quinoprotein amine dehydrogenase"/>
    <property type="match status" value="1"/>
</dbReference>
<gene>
    <name evidence="1" type="ORF">OESDEN_02665</name>
</gene>
<reference evidence="1 2" key="1">
    <citation type="submission" date="2014-03" db="EMBL/GenBank/DDBJ databases">
        <title>Draft genome of the hookworm Oesophagostomum dentatum.</title>
        <authorList>
            <person name="Mitreva M."/>
        </authorList>
    </citation>
    <scope>NUCLEOTIDE SEQUENCE [LARGE SCALE GENOMIC DNA]</scope>
    <source>
        <strain evidence="1 2">OD-Hann</strain>
    </source>
</reference>
<dbReference type="PANTHER" id="PTHR13211">
    <property type="entry name" value="TELOMERASE CAJAL BODY PROTEIN 1"/>
    <property type="match status" value="1"/>
</dbReference>
<dbReference type="PANTHER" id="PTHR13211:SF0">
    <property type="entry name" value="TELOMERASE CAJAL BODY PROTEIN 1"/>
    <property type="match status" value="1"/>
</dbReference>
<dbReference type="GO" id="GO:0030576">
    <property type="term" value="P:Cajal body organization"/>
    <property type="evidence" value="ECO:0007669"/>
    <property type="project" value="TreeGrafter"/>
</dbReference>
<dbReference type="AlphaFoldDB" id="A0A0B1TIH6"/>
<evidence type="ECO:0000313" key="1">
    <source>
        <dbReference type="EMBL" id="KHJ97363.1"/>
    </source>
</evidence>
<sequence>MNKSFAGVYAVATYDGSVGFYSDRSNSLECMFSTQFSAITDMHYSYDGQRLFVAPRKSNEMLCYDMRKPGTILFKMFRPFTTNQRSCFDIDSASRYLFSGTSDGELVVFDLNDDSTEKSPVFTRKVADCSVPCVSVHDAKIPMLVLATGERVFPAPRIPVSSGSASESSDSDEERYCYRGRRRENDLNNSLQLWTF</sequence>
<protein>
    <recommendedName>
        <fullName evidence="3">WD domain, G-beta repeat protein</fullName>
    </recommendedName>
</protein>
<accession>A0A0B1TIH6</accession>
<dbReference type="EMBL" id="KN549465">
    <property type="protein sequence ID" value="KHJ97363.1"/>
    <property type="molecule type" value="Genomic_DNA"/>
</dbReference>
<organism evidence="1 2">
    <name type="scientific">Oesophagostomum dentatum</name>
    <name type="common">Nodular worm</name>
    <dbReference type="NCBI Taxonomy" id="61180"/>
    <lineage>
        <taxon>Eukaryota</taxon>
        <taxon>Metazoa</taxon>
        <taxon>Ecdysozoa</taxon>
        <taxon>Nematoda</taxon>
        <taxon>Chromadorea</taxon>
        <taxon>Rhabditida</taxon>
        <taxon>Rhabditina</taxon>
        <taxon>Rhabditomorpha</taxon>
        <taxon>Strongyloidea</taxon>
        <taxon>Strongylidae</taxon>
        <taxon>Oesophagostomum</taxon>
    </lineage>
</organism>
<name>A0A0B1TIH6_OESDE</name>
<dbReference type="InterPro" id="IPR015943">
    <property type="entry name" value="WD40/YVTN_repeat-like_dom_sf"/>
</dbReference>
<dbReference type="InterPro" id="IPR051150">
    <property type="entry name" value="SWT21/TCAB1_mRNA_Telomere"/>
</dbReference>
<keyword evidence="2" id="KW-1185">Reference proteome</keyword>
<dbReference type="Proteomes" id="UP000053660">
    <property type="component" value="Unassembled WGS sequence"/>
</dbReference>
<evidence type="ECO:0008006" key="3">
    <source>
        <dbReference type="Google" id="ProtNLM"/>
    </source>
</evidence>
<dbReference type="SUPFAM" id="SSF50978">
    <property type="entry name" value="WD40 repeat-like"/>
    <property type="match status" value="1"/>
</dbReference>
<dbReference type="GO" id="GO:0015030">
    <property type="term" value="C:Cajal body"/>
    <property type="evidence" value="ECO:0007669"/>
    <property type="project" value="TreeGrafter"/>
</dbReference>
<dbReference type="OrthoDB" id="239865at2759"/>